<dbReference type="SUPFAM" id="SSF53098">
    <property type="entry name" value="Ribonuclease H-like"/>
    <property type="match status" value="1"/>
</dbReference>
<evidence type="ECO:0000313" key="5">
    <source>
        <dbReference type="Proteomes" id="UP001235966"/>
    </source>
</evidence>
<dbReference type="EMBL" id="JAUSQW010000001">
    <property type="protein sequence ID" value="MDP9800364.1"/>
    <property type="molecule type" value="Genomic_DNA"/>
</dbReference>
<evidence type="ECO:0000259" key="1">
    <source>
        <dbReference type="PROSITE" id="PS50994"/>
    </source>
</evidence>
<evidence type="ECO:0000313" key="2">
    <source>
        <dbReference type="EMBL" id="MDP9800364.1"/>
    </source>
</evidence>
<comment type="caution">
    <text evidence="3">The sequence shown here is derived from an EMBL/GenBank/DDBJ whole genome shotgun (WGS) entry which is preliminary data.</text>
</comment>
<reference evidence="3 5" key="1">
    <citation type="submission" date="2023-07" db="EMBL/GenBank/DDBJ databases">
        <title>Sequencing the genomes of 1000 actinobacteria strains.</title>
        <authorList>
            <person name="Klenk H.-P."/>
        </authorList>
    </citation>
    <scope>NUCLEOTIDE SEQUENCE [LARGE SCALE GENOMIC DNA]</scope>
    <source>
        <strain evidence="3 5">DSM 102162</strain>
    </source>
</reference>
<sequence length="229" mass="25329">MSVEAIYQALYVQGVGSLAQELKREKALRSGRKNRIPRSRLAGLPGRGRKTWVEGAQISMRPPQASDRAVPGHWEGDLVVGGGKDGHGTALITLVERRSRFVLMHRLGAGRDSKTVVDELVTMVKSLPGKFETITWDQGSEMAQTQSFTIATGVKVFFADPHSPWQRPSNERLNRDIREYFPKGTNFATITDAQVQEAQDELNNRARVVLKGATPHETLAQQLNDALTA</sequence>
<evidence type="ECO:0000313" key="4">
    <source>
        <dbReference type="EMBL" id="MDP9801028.1"/>
    </source>
</evidence>
<proteinExistence type="predicted"/>
<accession>A0ABT9N9P8</accession>
<dbReference type="Pfam" id="PF00665">
    <property type="entry name" value="rve"/>
    <property type="match status" value="1"/>
</dbReference>
<dbReference type="Proteomes" id="UP001235966">
    <property type="component" value="Unassembled WGS sequence"/>
</dbReference>
<dbReference type="PROSITE" id="PS50994">
    <property type="entry name" value="INTEGRASE"/>
    <property type="match status" value="1"/>
</dbReference>
<dbReference type="PANTHER" id="PTHR10948">
    <property type="entry name" value="TRANSPOSASE"/>
    <property type="match status" value="1"/>
</dbReference>
<dbReference type="NCBIfam" id="NF033563">
    <property type="entry name" value="transpos_IS30"/>
    <property type="match status" value="1"/>
</dbReference>
<protein>
    <submittedName>
        <fullName evidence="3">IS30 family transposase</fullName>
    </submittedName>
</protein>
<dbReference type="InterPro" id="IPR036397">
    <property type="entry name" value="RNaseH_sf"/>
</dbReference>
<dbReference type="EMBL" id="JAUSQW010000001">
    <property type="protein sequence ID" value="MDP9801028.1"/>
    <property type="molecule type" value="Genomic_DNA"/>
</dbReference>
<dbReference type="InterPro" id="IPR001584">
    <property type="entry name" value="Integrase_cat-core"/>
</dbReference>
<dbReference type="InterPro" id="IPR012337">
    <property type="entry name" value="RNaseH-like_sf"/>
</dbReference>
<name>A0ABT9N9P8_9ACTO</name>
<dbReference type="Gene3D" id="3.30.420.10">
    <property type="entry name" value="Ribonuclease H-like superfamily/Ribonuclease H"/>
    <property type="match status" value="1"/>
</dbReference>
<dbReference type="EMBL" id="JAUSQW010000001">
    <property type="protein sequence ID" value="MDP9800438.1"/>
    <property type="molecule type" value="Genomic_DNA"/>
</dbReference>
<dbReference type="PANTHER" id="PTHR10948:SF23">
    <property type="entry name" value="TRANSPOSASE INSI FOR INSERTION SEQUENCE ELEMENT IS30A-RELATED"/>
    <property type="match status" value="1"/>
</dbReference>
<dbReference type="InterPro" id="IPR051917">
    <property type="entry name" value="Transposase-Integrase"/>
</dbReference>
<organism evidence="3 5">
    <name type="scientific">Arcanobacterium wilhelmae</name>
    <dbReference type="NCBI Taxonomy" id="1803177"/>
    <lineage>
        <taxon>Bacteria</taxon>
        <taxon>Bacillati</taxon>
        <taxon>Actinomycetota</taxon>
        <taxon>Actinomycetes</taxon>
        <taxon>Actinomycetales</taxon>
        <taxon>Actinomycetaceae</taxon>
        <taxon>Arcanobacterium</taxon>
    </lineage>
</organism>
<feature type="domain" description="Integrase catalytic" evidence="1">
    <location>
        <begin position="58"/>
        <end position="223"/>
    </location>
</feature>
<dbReference type="InterPro" id="IPR053392">
    <property type="entry name" value="Transposase_IS30-like"/>
</dbReference>
<gene>
    <name evidence="2" type="ORF">J2S49_000440</name>
    <name evidence="3" type="ORF">J2S49_000514</name>
    <name evidence="4" type="ORF">J2S49_001104</name>
</gene>
<evidence type="ECO:0000313" key="3">
    <source>
        <dbReference type="EMBL" id="MDP9800438.1"/>
    </source>
</evidence>
<keyword evidence="5" id="KW-1185">Reference proteome</keyword>